<protein>
    <submittedName>
        <fullName evidence="1">Uncharacterized protein</fullName>
    </submittedName>
</protein>
<name>A0A0A9I1D8_ARUDO</name>
<dbReference type="EMBL" id="GBRH01158918">
    <property type="protein sequence ID" value="JAE38978.1"/>
    <property type="molecule type" value="Transcribed_RNA"/>
</dbReference>
<accession>A0A0A9I1D8</accession>
<evidence type="ECO:0000313" key="1">
    <source>
        <dbReference type="EMBL" id="JAE38978.1"/>
    </source>
</evidence>
<reference evidence="1" key="1">
    <citation type="submission" date="2014-09" db="EMBL/GenBank/DDBJ databases">
        <authorList>
            <person name="Magalhaes I.L.F."/>
            <person name="Oliveira U."/>
            <person name="Santos F.R."/>
            <person name="Vidigal T.H.D.A."/>
            <person name="Brescovit A.D."/>
            <person name="Santos A.J."/>
        </authorList>
    </citation>
    <scope>NUCLEOTIDE SEQUENCE</scope>
    <source>
        <tissue evidence="1">Shoot tissue taken approximately 20 cm above the soil surface</tissue>
    </source>
</reference>
<dbReference type="AlphaFoldDB" id="A0A0A9I1D8"/>
<organism evidence="1">
    <name type="scientific">Arundo donax</name>
    <name type="common">Giant reed</name>
    <name type="synonym">Donax arundinaceus</name>
    <dbReference type="NCBI Taxonomy" id="35708"/>
    <lineage>
        <taxon>Eukaryota</taxon>
        <taxon>Viridiplantae</taxon>
        <taxon>Streptophyta</taxon>
        <taxon>Embryophyta</taxon>
        <taxon>Tracheophyta</taxon>
        <taxon>Spermatophyta</taxon>
        <taxon>Magnoliopsida</taxon>
        <taxon>Liliopsida</taxon>
        <taxon>Poales</taxon>
        <taxon>Poaceae</taxon>
        <taxon>PACMAD clade</taxon>
        <taxon>Arundinoideae</taxon>
        <taxon>Arundineae</taxon>
        <taxon>Arundo</taxon>
    </lineage>
</organism>
<sequence length="54" mass="6347">MVSSSIVREDRKRHPAERELPYKLKIVHGSQDNMKCNNRVKRAQNTINMVSKPR</sequence>
<reference evidence="1" key="2">
    <citation type="journal article" date="2015" name="Data Brief">
        <title>Shoot transcriptome of the giant reed, Arundo donax.</title>
        <authorList>
            <person name="Barrero R.A."/>
            <person name="Guerrero F.D."/>
            <person name="Moolhuijzen P."/>
            <person name="Goolsby J.A."/>
            <person name="Tidwell J."/>
            <person name="Bellgard S.E."/>
            <person name="Bellgard M.I."/>
        </authorList>
    </citation>
    <scope>NUCLEOTIDE SEQUENCE</scope>
    <source>
        <tissue evidence="1">Shoot tissue taken approximately 20 cm above the soil surface</tissue>
    </source>
</reference>
<proteinExistence type="predicted"/>